<dbReference type="InterPro" id="IPR011009">
    <property type="entry name" value="Kinase-like_dom_sf"/>
</dbReference>
<dbReference type="InterPro" id="IPR008271">
    <property type="entry name" value="Ser/Thr_kinase_AS"/>
</dbReference>
<keyword evidence="4 5" id="KW-0067">ATP-binding</keyword>
<name>A0A6J1DPQ9_MOMCH</name>
<dbReference type="PANTHER" id="PTHR48011">
    <property type="entry name" value="CCR4-NOT TRANSCRIPTIONAL COMPLEX SUBUNIT CAF120-RELATED"/>
    <property type="match status" value="1"/>
</dbReference>
<gene>
    <name evidence="9" type="primary">LOC111021943</name>
</gene>
<dbReference type="Proteomes" id="UP000504603">
    <property type="component" value="Unplaced"/>
</dbReference>
<organism evidence="8 9">
    <name type="scientific">Momordica charantia</name>
    <name type="common">Bitter gourd</name>
    <name type="synonym">Balsam pear</name>
    <dbReference type="NCBI Taxonomy" id="3673"/>
    <lineage>
        <taxon>Eukaryota</taxon>
        <taxon>Viridiplantae</taxon>
        <taxon>Streptophyta</taxon>
        <taxon>Embryophyta</taxon>
        <taxon>Tracheophyta</taxon>
        <taxon>Spermatophyta</taxon>
        <taxon>Magnoliopsida</taxon>
        <taxon>eudicotyledons</taxon>
        <taxon>Gunneridae</taxon>
        <taxon>Pentapetalae</taxon>
        <taxon>rosids</taxon>
        <taxon>fabids</taxon>
        <taxon>Cucurbitales</taxon>
        <taxon>Cucurbitaceae</taxon>
        <taxon>Momordiceae</taxon>
        <taxon>Momordica</taxon>
    </lineage>
</organism>
<feature type="domain" description="Protein kinase" evidence="7">
    <location>
        <begin position="22"/>
        <end position="297"/>
    </location>
</feature>
<keyword evidence="2 5" id="KW-0547">Nucleotide-binding</keyword>
<dbReference type="GO" id="GO:0007165">
    <property type="term" value="P:signal transduction"/>
    <property type="evidence" value="ECO:0007669"/>
    <property type="project" value="TreeGrafter"/>
</dbReference>
<accession>A0A6J1DPQ9</accession>
<dbReference type="InterPro" id="IPR017441">
    <property type="entry name" value="Protein_kinase_ATP_BS"/>
</dbReference>
<sequence length="331" mass="37275">MKRKSTENDEIVPTPVNHGVRWQRGRLIGKGSFGSVFMASLRRPISKFSIFPPVMAVKSAEVSDSETLQKEKQNYDNLKQCDSLIKCFGEEITTDENGQMIYNLLLEFATAGTLADQIKNTGGKGLEEKEVWSYTRSIIKGLIHIHKNQYVHCDLKPENILLVPRNSANGRRCVAKIGDLGLAKRTSKTKKDRYLRGTVPYMAPETLLYSVQESPSDIWALGCVVLEMLTGNRPWSGGGGGDDTEEITRRFGEKYEIPIIPEGAVLSAEARAFLKVCFVRKPEYRFTAEMLMLLPFLAEDEEEEEESVVGAPRFVEKARRSKRQRIPIQAV</sequence>
<dbReference type="Gene3D" id="3.30.200.20">
    <property type="entry name" value="Phosphorylase Kinase, domain 1"/>
    <property type="match status" value="1"/>
</dbReference>
<evidence type="ECO:0000313" key="9">
    <source>
        <dbReference type="RefSeq" id="XP_022154776.1"/>
    </source>
</evidence>
<dbReference type="Gene3D" id="1.10.510.10">
    <property type="entry name" value="Transferase(Phosphotransferase) domain 1"/>
    <property type="match status" value="1"/>
</dbReference>
<keyword evidence="8" id="KW-1185">Reference proteome</keyword>
<dbReference type="InterPro" id="IPR000719">
    <property type="entry name" value="Prot_kinase_dom"/>
</dbReference>
<evidence type="ECO:0000256" key="6">
    <source>
        <dbReference type="RuleBase" id="RU000304"/>
    </source>
</evidence>
<evidence type="ECO:0000256" key="1">
    <source>
        <dbReference type="ARBA" id="ARBA00022679"/>
    </source>
</evidence>
<dbReference type="GeneID" id="111021943"/>
<evidence type="ECO:0000259" key="7">
    <source>
        <dbReference type="PROSITE" id="PS50011"/>
    </source>
</evidence>
<feature type="binding site" evidence="5">
    <location>
        <position position="58"/>
    </location>
    <ligand>
        <name>ATP</name>
        <dbReference type="ChEBI" id="CHEBI:30616"/>
    </ligand>
</feature>
<dbReference type="SUPFAM" id="SSF56112">
    <property type="entry name" value="Protein kinase-like (PK-like)"/>
    <property type="match status" value="1"/>
</dbReference>
<proteinExistence type="inferred from homology"/>
<dbReference type="SMART" id="SM00220">
    <property type="entry name" value="S_TKc"/>
    <property type="match status" value="1"/>
</dbReference>
<evidence type="ECO:0000256" key="4">
    <source>
        <dbReference type="ARBA" id="ARBA00022840"/>
    </source>
</evidence>
<dbReference type="PROSITE" id="PS00108">
    <property type="entry name" value="PROTEIN_KINASE_ST"/>
    <property type="match status" value="1"/>
</dbReference>
<dbReference type="AlphaFoldDB" id="A0A6J1DPQ9"/>
<dbReference type="RefSeq" id="XP_022154776.1">
    <property type="nucleotide sequence ID" value="XM_022299084.1"/>
</dbReference>
<dbReference type="PROSITE" id="PS00107">
    <property type="entry name" value="PROTEIN_KINASE_ATP"/>
    <property type="match status" value="1"/>
</dbReference>
<evidence type="ECO:0000256" key="2">
    <source>
        <dbReference type="ARBA" id="ARBA00022741"/>
    </source>
</evidence>
<evidence type="ECO:0000256" key="5">
    <source>
        <dbReference type="PROSITE-ProRule" id="PRU10141"/>
    </source>
</evidence>
<dbReference type="GO" id="GO:0004674">
    <property type="term" value="F:protein serine/threonine kinase activity"/>
    <property type="evidence" value="ECO:0007669"/>
    <property type="project" value="UniProtKB-KW"/>
</dbReference>
<keyword evidence="3" id="KW-0418">Kinase</keyword>
<dbReference type="KEGG" id="mcha:111021943"/>
<dbReference type="OrthoDB" id="8693905at2759"/>
<keyword evidence="1" id="KW-0808">Transferase</keyword>
<dbReference type="Pfam" id="PF00069">
    <property type="entry name" value="Pkinase"/>
    <property type="match status" value="1"/>
</dbReference>
<comment type="similarity">
    <text evidence="6">Belongs to the protein kinase superfamily.</text>
</comment>
<dbReference type="InterPro" id="IPR052751">
    <property type="entry name" value="Plant_MAPKKK"/>
</dbReference>
<reference evidence="9" key="1">
    <citation type="submission" date="2025-08" db="UniProtKB">
        <authorList>
            <consortium name="RefSeq"/>
        </authorList>
    </citation>
    <scope>IDENTIFICATION</scope>
    <source>
        <strain evidence="9">OHB3-1</strain>
    </source>
</reference>
<dbReference type="PROSITE" id="PS50011">
    <property type="entry name" value="PROTEIN_KINASE_DOM"/>
    <property type="match status" value="1"/>
</dbReference>
<keyword evidence="6" id="KW-0723">Serine/threonine-protein kinase</keyword>
<protein>
    <submittedName>
        <fullName evidence="9">Mitogen-activated protein kinase kinase kinase 17-like</fullName>
    </submittedName>
</protein>
<dbReference type="PANTHER" id="PTHR48011:SF56">
    <property type="entry name" value="PROTEIN KINASE DOMAIN-CONTAINING PROTEIN"/>
    <property type="match status" value="1"/>
</dbReference>
<evidence type="ECO:0000313" key="8">
    <source>
        <dbReference type="Proteomes" id="UP000504603"/>
    </source>
</evidence>
<evidence type="ECO:0000256" key="3">
    <source>
        <dbReference type="ARBA" id="ARBA00022777"/>
    </source>
</evidence>
<dbReference type="GO" id="GO:0005524">
    <property type="term" value="F:ATP binding"/>
    <property type="evidence" value="ECO:0007669"/>
    <property type="project" value="UniProtKB-UniRule"/>
</dbReference>